<evidence type="ECO:0000313" key="3">
    <source>
        <dbReference type="Proteomes" id="UP000529783"/>
    </source>
</evidence>
<accession>A0A7Y9EFG0</accession>
<sequence>MKSPTKPQVKNILLDSAESPYAQREQSTGRPVWILNPPAPARGAREVVCSPVSNTLIKSASSWTAACPGTSMLGTSVSRAPMTRLSKPGESVAYLEASVVETSAPRQRERGMWRRDERGLRGTNLRDLRFEQRIQDDQGCSVLEHLVEDMSAPAPATAHTGVTFTGGVSGPYPWRRRPV</sequence>
<organism evidence="2 3">
    <name type="scientific">Actinomadura luteofluorescens</name>
    <dbReference type="NCBI Taxonomy" id="46163"/>
    <lineage>
        <taxon>Bacteria</taxon>
        <taxon>Bacillati</taxon>
        <taxon>Actinomycetota</taxon>
        <taxon>Actinomycetes</taxon>
        <taxon>Streptosporangiales</taxon>
        <taxon>Thermomonosporaceae</taxon>
        <taxon>Actinomadura</taxon>
    </lineage>
</organism>
<dbReference type="RefSeq" id="WP_179843661.1">
    <property type="nucleotide sequence ID" value="NZ_JACCBA010000001.1"/>
</dbReference>
<proteinExistence type="predicted"/>
<name>A0A7Y9EFG0_9ACTN</name>
<feature type="region of interest" description="Disordered" evidence="1">
    <location>
        <begin position="1"/>
        <end position="33"/>
    </location>
</feature>
<evidence type="ECO:0000313" key="2">
    <source>
        <dbReference type="EMBL" id="NYD46400.1"/>
    </source>
</evidence>
<comment type="caution">
    <text evidence="2">The sequence shown here is derived from an EMBL/GenBank/DDBJ whole genome shotgun (WGS) entry which is preliminary data.</text>
</comment>
<reference evidence="2 3" key="1">
    <citation type="submission" date="2020-07" db="EMBL/GenBank/DDBJ databases">
        <title>Sequencing the genomes of 1000 actinobacteria strains.</title>
        <authorList>
            <person name="Klenk H.-P."/>
        </authorList>
    </citation>
    <scope>NUCLEOTIDE SEQUENCE [LARGE SCALE GENOMIC DNA]</scope>
    <source>
        <strain evidence="2 3">DSM 40398</strain>
    </source>
</reference>
<dbReference type="AlphaFoldDB" id="A0A7Y9EFG0"/>
<dbReference type="EMBL" id="JACCBA010000001">
    <property type="protein sequence ID" value="NYD46400.1"/>
    <property type="molecule type" value="Genomic_DNA"/>
</dbReference>
<protein>
    <submittedName>
        <fullName evidence="2">Uncharacterized protein</fullName>
    </submittedName>
</protein>
<dbReference type="Proteomes" id="UP000529783">
    <property type="component" value="Unassembled WGS sequence"/>
</dbReference>
<evidence type="ECO:0000256" key="1">
    <source>
        <dbReference type="SAM" id="MobiDB-lite"/>
    </source>
</evidence>
<keyword evidence="3" id="KW-1185">Reference proteome</keyword>
<gene>
    <name evidence="2" type="ORF">BJY14_002383</name>
</gene>